<dbReference type="GO" id="GO:0030246">
    <property type="term" value="F:carbohydrate binding"/>
    <property type="evidence" value="ECO:0007669"/>
    <property type="project" value="InterPro"/>
</dbReference>
<dbReference type="PROSITE" id="PS51175">
    <property type="entry name" value="CBM6"/>
    <property type="match status" value="2"/>
</dbReference>
<gene>
    <name evidence="6" type="ORF">FYJ76_16665</name>
</gene>
<dbReference type="InterPro" id="IPR052720">
    <property type="entry name" value="Glycosyl_hydrolase_97"/>
</dbReference>
<feature type="chain" id="PRO_5026100842" evidence="4">
    <location>
        <begin position="23"/>
        <end position="981"/>
    </location>
</feature>
<dbReference type="InterPro" id="IPR029486">
    <property type="entry name" value="GH97_N"/>
</dbReference>
<dbReference type="InterPro" id="IPR013780">
    <property type="entry name" value="Glyco_hydro_b"/>
</dbReference>
<evidence type="ECO:0000313" key="6">
    <source>
        <dbReference type="EMBL" id="MST93545.1"/>
    </source>
</evidence>
<keyword evidence="4" id="KW-0732">Signal</keyword>
<dbReference type="RefSeq" id="WP_154524191.1">
    <property type="nucleotide sequence ID" value="NZ_VUNJ01000033.1"/>
</dbReference>
<dbReference type="InterPro" id="IPR017853">
    <property type="entry name" value="GH"/>
</dbReference>
<dbReference type="Pfam" id="PF14508">
    <property type="entry name" value="GH97_N"/>
    <property type="match status" value="1"/>
</dbReference>
<dbReference type="Gene3D" id="2.70.98.10">
    <property type="match status" value="1"/>
</dbReference>
<name>A0A6I2UEW6_9FIRM</name>
<feature type="signal peptide" evidence="4">
    <location>
        <begin position="1"/>
        <end position="22"/>
    </location>
</feature>
<dbReference type="Pfam" id="PF16990">
    <property type="entry name" value="CBM_35"/>
    <property type="match status" value="1"/>
</dbReference>
<evidence type="ECO:0000256" key="4">
    <source>
        <dbReference type="SAM" id="SignalP"/>
    </source>
</evidence>
<dbReference type="Pfam" id="PF03422">
    <property type="entry name" value="CBM_6"/>
    <property type="match status" value="1"/>
</dbReference>
<dbReference type="GO" id="GO:0016798">
    <property type="term" value="F:hydrolase activity, acting on glycosyl bonds"/>
    <property type="evidence" value="ECO:0007669"/>
    <property type="project" value="UniProtKB-KW"/>
</dbReference>
<evidence type="ECO:0000313" key="7">
    <source>
        <dbReference type="Proteomes" id="UP000431913"/>
    </source>
</evidence>
<dbReference type="InterPro" id="IPR014718">
    <property type="entry name" value="GH-type_carb-bd"/>
</dbReference>
<organism evidence="6 7">
    <name type="scientific">Ruthenibacterium lactatiformans</name>
    <dbReference type="NCBI Taxonomy" id="1550024"/>
    <lineage>
        <taxon>Bacteria</taxon>
        <taxon>Bacillati</taxon>
        <taxon>Bacillota</taxon>
        <taxon>Clostridia</taxon>
        <taxon>Eubacteriales</taxon>
        <taxon>Oscillospiraceae</taxon>
        <taxon>Ruthenibacterium</taxon>
    </lineage>
</organism>
<dbReference type="PANTHER" id="PTHR35803">
    <property type="entry name" value="GLUCAN 1,4-ALPHA-GLUCOSIDASE SUSB-RELATED"/>
    <property type="match status" value="1"/>
</dbReference>
<evidence type="ECO:0000256" key="2">
    <source>
        <dbReference type="ARBA" id="ARBA00023295"/>
    </source>
</evidence>
<feature type="compositionally biased region" description="Polar residues" evidence="3">
    <location>
        <begin position="39"/>
        <end position="49"/>
    </location>
</feature>
<dbReference type="InterPro" id="IPR019563">
    <property type="entry name" value="GH97_catalytic"/>
</dbReference>
<feature type="region of interest" description="Disordered" evidence="3">
    <location>
        <begin position="39"/>
        <end position="81"/>
    </location>
</feature>
<accession>A0A6I2UEW6</accession>
<dbReference type="Pfam" id="PF14509">
    <property type="entry name" value="GH97_C"/>
    <property type="match status" value="1"/>
</dbReference>
<dbReference type="Proteomes" id="UP000431913">
    <property type="component" value="Unassembled WGS sequence"/>
</dbReference>
<dbReference type="AlphaFoldDB" id="A0A6I2UEW6"/>
<comment type="caution">
    <text evidence="6">The sequence shown here is derived from an EMBL/GenBank/DDBJ whole genome shotgun (WGS) entry which is preliminary data.</text>
</comment>
<dbReference type="InterPro" id="IPR005084">
    <property type="entry name" value="CBM6"/>
</dbReference>
<dbReference type="SUPFAM" id="SSF49785">
    <property type="entry name" value="Galactose-binding domain-like"/>
    <property type="match status" value="2"/>
</dbReference>
<evidence type="ECO:0000256" key="3">
    <source>
        <dbReference type="SAM" id="MobiDB-lite"/>
    </source>
</evidence>
<keyword evidence="1 6" id="KW-0378">Hydrolase</keyword>
<dbReference type="Gene3D" id="2.60.40.1180">
    <property type="entry name" value="Golgi alpha-mannosidase II"/>
    <property type="match status" value="1"/>
</dbReference>
<dbReference type="CDD" id="cd04081">
    <property type="entry name" value="CBM35_galactosidase-like"/>
    <property type="match status" value="2"/>
</dbReference>
<feature type="domain" description="CBM6" evidence="5">
    <location>
        <begin position="725"/>
        <end position="848"/>
    </location>
</feature>
<dbReference type="InterPro" id="IPR029483">
    <property type="entry name" value="GH97_C"/>
</dbReference>
<dbReference type="PANTHER" id="PTHR35803:SF2">
    <property type="entry name" value="RETAINING ALPHA-GALACTOSIDASE"/>
    <property type="match status" value="1"/>
</dbReference>
<evidence type="ECO:0000259" key="5">
    <source>
        <dbReference type="PROSITE" id="PS51175"/>
    </source>
</evidence>
<protein>
    <submittedName>
        <fullName evidence="6">Glycoside hydrolase</fullName>
    </submittedName>
</protein>
<sequence length="981" mass="108418">MKRWISLILTAALCTSMCCIYAEDAVLGTSDEAQSIVLQEDSSQTTEVGSVSVPKDESEQEDLPADSSGQEISPEEPDPSSVFAEEEEQLNQDFVTAEPSLPEEGIQTQEPVFPERTAEELDTDMTSVNPADLTTESPDGSLSVQFELNESGQLFYTVFKAGNLVLEPSQMGITANHADFTSGLAVQSTQLTSCDETYSLPQGKKSQYRNHYNQREIVLEKDGRICKIYFRMYDDGIAFRYELLGEGAVLIQSETSQFNLPDSTGGWAFDWRNDYEGLYTYRSPSEFSSANFAMPVLASIDNNRYWMLLTEGNVYNSNGSYCASHLDGSAGEVMKVAFAPEQTSAISTIYPVQTPYRVAIITDNLNDLANSVLMTNLNPPTTMSDTSWIKTGKSAWSWWSEERSPQWFERQRDYVDFAAENGWDFVTVDAGWDDSWVEQLCTEAADKNVSVVIWTDVDAIDTQQEVDEKLTRWASWGVAGIKVDFMMNDSQMRMATYQLIAEKAGELHMLVNFHGSTKPSGEIRTWPHVTTSEAVRGSEHYKWGEYSTAYQNSTLPFTRNVIGPMDFTPTVISNSNLNTTHAHQLALSVIFESGMQHLADSIDSYEAWKGKNFLNKVPASWDELRVLDAFPGDYAVIARRKGNEWYLGAITSAARTITIDCDFLGAGYTAYIYKDSDDPTMMATDVQAVDSSSVLMLDLASTGGCAILFTNENFLQELQDDASYVYYEAESSQNSLTGQASVVQDGNCFGEKKVGNLGGSASSSVTFENVTAASAGSYEVKLYYASGDQRNISLWVNNGEERVLELPATGSYHTLRCQRFYVELDAGVNQLRFGGTSYAPDVDRIAVRAAEPQYYTKMEAEDGIITSPAYAQNSSGFSGEKKVSYVGYAGEVTLNNVHVEQSGTYLLRVYYATGDNRTLMISANGGAPVRAICFDSGSFNSVEYKEVLISLNAGENSLRFFNSDGYAPDLDYFEIAASPIA</sequence>
<keyword evidence="2" id="KW-0326">Glycosidase</keyword>
<proteinExistence type="predicted"/>
<reference evidence="6 7" key="1">
    <citation type="submission" date="2019-08" db="EMBL/GenBank/DDBJ databases">
        <title>In-depth cultivation of the pig gut microbiome towards novel bacterial diversity and tailored functional studies.</title>
        <authorList>
            <person name="Wylensek D."/>
            <person name="Hitch T.C.A."/>
            <person name="Clavel T."/>
        </authorList>
    </citation>
    <scope>NUCLEOTIDE SEQUENCE [LARGE SCALE GENOMIC DNA]</scope>
    <source>
        <strain evidence="6 7">WCA3-601-WT-6J</strain>
    </source>
</reference>
<dbReference type="InterPro" id="IPR008979">
    <property type="entry name" value="Galactose-bd-like_sf"/>
</dbReference>
<dbReference type="Gene3D" id="2.60.120.260">
    <property type="entry name" value="Galactose-binding domain-like"/>
    <property type="match status" value="2"/>
</dbReference>
<dbReference type="InterPro" id="IPR013785">
    <property type="entry name" value="Aldolase_TIM"/>
</dbReference>
<dbReference type="Pfam" id="PF10566">
    <property type="entry name" value="Glyco_hydro_97"/>
    <property type="match status" value="1"/>
</dbReference>
<dbReference type="EMBL" id="VUNJ01000033">
    <property type="protein sequence ID" value="MST93545.1"/>
    <property type="molecule type" value="Genomic_DNA"/>
</dbReference>
<feature type="domain" description="CBM6" evidence="5">
    <location>
        <begin position="856"/>
        <end position="976"/>
    </location>
</feature>
<dbReference type="Gene3D" id="3.20.20.70">
    <property type="entry name" value="Aldolase class I"/>
    <property type="match status" value="1"/>
</dbReference>
<dbReference type="SUPFAM" id="SSF51445">
    <property type="entry name" value="(Trans)glycosidases"/>
    <property type="match status" value="1"/>
</dbReference>
<evidence type="ECO:0000256" key="1">
    <source>
        <dbReference type="ARBA" id="ARBA00022801"/>
    </source>
</evidence>